<dbReference type="GO" id="GO:0005096">
    <property type="term" value="F:GTPase activator activity"/>
    <property type="evidence" value="ECO:0007669"/>
    <property type="project" value="InterPro"/>
</dbReference>
<feature type="domain" description="Arf-GAP" evidence="2">
    <location>
        <begin position="1"/>
        <end position="58"/>
    </location>
</feature>
<accession>A0A0L9V0N2</accession>
<dbReference type="InterPro" id="IPR037278">
    <property type="entry name" value="ARFGAP/RecO"/>
</dbReference>
<dbReference type="Proteomes" id="UP000743370">
    <property type="component" value="Unassembled WGS sequence"/>
</dbReference>
<feature type="compositionally biased region" description="Basic and acidic residues" evidence="1">
    <location>
        <begin position="426"/>
        <end position="436"/>
    </location>
</feature>
<reference evidence="3 6" key="3">
    <citation type="submission" date="2020-05" db="EMBL/GenBank/DDBJ databases">
        <title>Vigna angularis (adzuki bean) Var. LongXiaoDou No. 4 denovo assembly.</title>
        <authorList>
            <person name="Xiang H."/>
        </authorList>
    </citation>
    <scope>NUCLEOTIDE SEQUENCE [LARGE SCALE GENOMIC DNA]</scope>
    <source>
        <tissue evidence="3">Leaf</tissue>
    </source>
</reference>
<name>A0A0L9V0N2_PHAAN</name>
<feature type="compositionally biased region" description="Basic and acidic residues" evidence="1">
    <location>
        <begin position="100"/>
        <end position="115"/>
    </location>
</feature>
<dbReference type="InterPro" id="IPR038508">
    <property type="entry name" value="ArfGAP_dom_sf"/>
</dbReference>
<reference evidence="5" key="1">
    <citation type="journal article" date="2015" name="Proc. Natl. Acad. Sci. U.S.A.">
        <title>Genome sequencing of adzuki bean (Vigna angularis) provides insight into high starch and low fat accumulation and domestication.</title>
        <authorList>
            <person name="Yang K."/>
            <person name="Tian Z."/>
            <person name="Chen C."/>
            <person name="Luo L."/>
            <person name="Zhao B."/>
            <person name="Wang Z."/>
            <person name="Yu L."/>
            <person name="Li Y."/>
            <person name="Sun Y."/>
            <person name="Li W."/>
            <person name="Chen Y."/>
            <person name="Li Y."/>
            <person name="Zhang Y."/>
            <person name="Ai D."/>
            <person name="Zhao J."/>
            <person name="Shang C."/>
            <person name="Ma Y."/>
            <person name="Wu B."/>
            <person name="Wang M."/>
            <person name="Gao L."/>
            <person name="Sun D."/>
            <person name="Zhang P."/>
            <person name="Guo F."/>
            <person name="Wang W."/>
            <person name="Li Y."/>
            <person name="Wang J."/>
            <person name="Varshney R.K."/>
            <person name="Wang J."/>
            <person name="Ling H.Q."/>
            <person name="Wan P."/>
        </authorList>
    </citation>
    <scope>NUCLEOTIDE SEQUENCE</scope>
    <source>
        <strain evidence="5">cv. Jingnong 6</strain>
    </source>
</reference>
<sequence>MAKFSPEEVSALQAGGNERANQVYLKEWDPLRNSKPDSSNIQKLREFIKCVYVERRYTGESSSNLSRIRLSEKEPNASKRSSSFRLEFRTPNSSPGPYPKSDDKNLRYLYDESRSPRYAQKYSRNGGHIRSPIQIEVVDDRYKDDERRNRRLANIEAKLKKTSSDDLKKVETVAAPLGEVSKEKAQPLKIKPPGGKGSVEEKPSEQKNNNPETPPPSIAQQSNENNWAIFEASTEDNVPKTPPNTSTSNPSSEKAPSAKNPIDLLLSELSGPMTPVTGGMSPVPSSANNDPTTTTVQNAIDWDFPPTSAGKTAASSNNTNNTSVWPCTSTPATEPAQPSNEVPPHTEDSHQHNPSSMQYLPSVSVAFSSTAQPTNSPVIEVASNNKPSVTPSEKDPSWSFTELPSQTTSKPTQETKSDVGLQPSKVETKASGRQEIPENLFTPSYLSRPAPLPNWQNVQPSGMGYGLQYYHNAVPLSALSNSPMSINPFELTDVRNITHVSSLPSMGSVPGAPQALSSPRTALMHTASLGSLVSQSPSYTSPVMGMYFDQVDNKEQPTRPQRAESFNGDITSFGSIDPLQHANRSFQTCKSSISISNTRANPFD</sequence>
<dbReference type="Gene3D" id="1.10.220.150">
    <property type="entry name" value="Arf GTPase activating protein"/>
    <property type="match status" value="1"/>
</dbReference>
<dbReference type="PANTHER" id="PTHR46085">
    <property type="entry name" value="ARFGAP/RECO-RELATED"/>
    <property type="match status" value="1"/>
</dbReference>
<evidence type="ECO:0000259" key="2">
    <source>
        <dbReference type="Pfam" id="PF01412"/>
    </source>
</evidence>
<reference evidence="4" key="2">
    <citation type="submission" date="2015-02" db="EMBL/GenBank/DDBJ databases">
        <authorList>
            <person name="Chooi Y.-H."/>
        </authorList>
    </citation>
    <scope>NUCLEOTIDE SEQUENCE</scope>
    <source>
        <tissue evidence="4">Seedling</tissue>
    </source>
</reference>
<feature type="compositionally biased region" description="Polar residues" evidence="1">
    <location>
        <begin position="352"/>
        <end position="391"/>
    </location>
</feature>
<evidence type="ECO:0000256" key="1">
    <source>
        <dbReference type="SAM" id="MobiDB-lite"/>
    </source>
</evidence>
<proteinExistence type="predicted"/>
<evidence type="ECO:0000313" key="6">
    <source>
        <dbReference type="Proteomes" id="UP000743370"/>
    </source>
</evidence>
<dbReference type="STRING" id="3914.A0A0L9V0N2"/>
<dbReference type="Pfam" id="PF01412">
    <property type="entry name" value="ArfGap"/>
    <property type="match status" value="1"/>
</dbReference>
<organism evidence="4 5">
    <name type="scientific">Phaseolus angularis</name>
    <name type="common">Azuki bean</name>
    <name type="synonym">Vigna angularis</name>
    <dbReference type="NCBI Taxonomy" id="3914"/>
    <lineage>
        <taxon>Eukaryota</taxon>
        <taxon>Viridiplantae</taxon>
        <taxon>Streptophyta</taxon>
        <taxon>Embryophyta</taxon>
        <taxon>Tracheophyta</taxon>
        <taxon>Spermatophyta</taxon>
        <taxon>Magnoliopsida</taxon>
        <taxon>eudicotyledons</taxon>
        <taxon>Gunneridae</taxon>
        <taxon>Pentapetalae</taxon>
        <taxon>rosids</taxon>
        <taxon>fabids</taxon>
        <taxon>Fabales</taxon>
        <taxon>Fabaceae</taxon>
        <taxon>Papilionoideae</taxon>
        <taxon>50 kb inversion clade</taxon>
        <taxon>NPAAA clade</taxon>
        <taxon>indigoferoid/millettioid clade</taxon>
        <taxon>Phaseoleae</taxon>
        <taxon>Vigna</taxon>
    </lineage>
</organism>
<dbReference type="Gramene" id="KOM48680">
    <property type="protein sequence ID" value="KOM48680"/>
    <property type="gene ID" value="LR48_Vigan07g238400"/>
</dbReference>
<dbReference type="PANTHER" id="PTHR46085:SF16">
    <property type="entry name" value="ARFGAP_RECO-LIKE ZINC FINGER DOMAIN-CONTAINING PROTEIN"/>
    <property type="match status" value="1"/>
</dbReference>
<dbReference type="EMBL" id="JABFOF010000007">
    <property type="protein sequence ID" value="KAG2390019.1"/>
    <property type="molecule type" value="Genomic_DNA"/>
</dbReference>
<dbReference type="SUPFAM" id="SSF57863">
    <property type="entry name" value="ArfGap/RecO-like zinc finger"/>
    <property type="match status" value="1"/>
</dbReference>
<feature type="region of interest" description="Disordered" evidence="1">
    <location>
        <begin position="553"/>
        <end position="572"/>
    </location>
</feature>
<feature type="region of interest" description="Disordered" evidence="1">
    <location>
        <begin position="59"/>
        <end position="131"/>
    </location>
</feature>
<feature type="compositionally biased region" description="Polar residues" evidence="1">
    <location>
        <begin position="398"/>
        <end position="414"/>
    </location>
</feature>
<feature type="compositionally biased region" description="Low complexity" evidence="1">
    <location>
        <begin position="307"/>
        <end position="323"/>
    </location>
</feature>
<protein>
    <submittedName>
        <fullName evidence="3">ADP-ribosylation factor GTPase-activating protein</fullName>
    </submittedName>
</protein>
<evidence type="ECO:0000313" key="3">
    <source>
        <dbReference type="EMBL" id="KAG2390019.1"/>
    </source>
</evidence>
<evidence type="ECO:0000313" key="5">
    <source>
        <dbReference type="Proteomes" id="UP000053144"/>
    </source>
</evidence>
<feature type="compositionally biased region" description="Polar residues" evidence="1">
    <location>
        <begin position="324"/>
        <end position="340"/>
    </location>
</feature>
<dbReference type="Proteomes" id="UP000053144">
    <property type="component" value="Chromosome 7"/>
</dbReference>
<feature type="compositionally biased region" description="Polar residues" evidence="1">
    <location>
        <begin position="78"/>
        <end position="95"/>
    </location>
</feature>
<dbReference type="InterPro" id="IPR044820">
    <property type="entry name" value="AGD14-like"/>
</dbReference>
<evidence type="ECO:0000313" key="4">
    <source>
        <dbReference type="EMBL" id="KOM48680.1"/>
    </source>
</evidence>
<dbReference type="OMA" id="YGMQYHP"/>
<gene>
    <name evidence="3" type="ORF">HKW66_Vig0225760</name>
    <name evidence="4" type="ORF">LR48_Vigan07g238400</name>
</gene>
<feature type="compositionally biased region" description="Low complexity" evidence="1">
    <location>
        <begin position="243"/>
        <end position="252"/>
    </location>
</feature>
<dbReference type="InterPro" id="IPR001164">
    <property type="entry name" value="ArfGAP_dom"/>
</dbReference>
<feature type="region of interest" description="Disordered" evidence="1">
    <location>
        <begin position="173"/>
        <end position="438"/>
    </location>
</feature>
<feature type="compositionally biased region" description="Polar residues" evidence="1">
    <location>
        <begin position="283"/>
        <end position="298"/>
    </location>
</feature>
<dbReference type="EMBL" id="CM003377">
    <property type="protein sequence ID" value="KOM48680.1"/>
    <property type="molecule type" value="Genomic_DNA"/>
</dbReference>
<dbReference type="AlphaFoldDB" id="A0A0L9V0N2"/>